<keyword evidence="1" id="KW-0732">Signal</keyword>
<evidence type="ECO:0000256" key="1">
    <source>
        <dbReference type="SAM" id="SignalP"/>
    </source>
</evidence>
<protein>
    <submittedName>
        <fullName evidence="2">Uncharacterized protein</fullName>
    </submittedName>
</protein>
<evidence type="ECO:0000313" key="3">
    <source>
        <dbReference type="Proteomes" id="UP000276133"/>
    </source>
</evidence>
<feature type="signal peptide" evidence="1">
    <location>
        <begin position="1"/>
        <end position="25"/>
    </location>
</feature>
<comment type="caution">
    <text evidence="2">The sequence shown here is derived from an EMBL/GenBank/DDBJ whole genome shotgun (WGS) entry which is preliminary data.</text>
</comment>
<gene>
    <name evidence="2" type="ORF">BpHYR1_052429</name>
</gene>
<sequence length="68" mass="8176">MQKPRVNNFFLLLMINSWFSQSELAWKLLKFIYHPPKIHLTTVSGKFRHKSVKDRFIEKDLAEKLSQD</sequence>
<proteinExistence type="predicted"/>
<feature type="chain" id="PRO_5018121779" evidence="1">
    <location>
        <begin position="26"/>
        <end position="68"/>
    </location>
</feature>
<accession>A0A3M7QZQ2</accession>
<evidence type="ECO:0000313" key="2">
    <source>
        <dbReference type="EMBL" id="RNA16827.1"/>
    </source>
</evidence>
<keyword evidence="3" id="KW-1185">Reference proteome</keyword>
<name>A0A3M7QZQ2_BRAPC</name>
<dbReference type="EMBL" id="REGN01004614">
    <property type="protein sequence ID" value="RNA16827.1"/>
    <property type="molecule type" value="Genomic_DNA"/>
</dbReference>
<organism evidence="2 3">
    <name type="scientific">Brachionus plicatilis</name>
    <name type="common">Marine rotifer</name>
    <name type="synonym">Brachionus muelleri</name>
    <dbReference type="NCBI Taxonomy" id="10195"/>
    <lineage>
        <taxon>Eukaryota</taxon>
        <taxon>Metazoa</taxon>
        <taxon>Spiralia</taxon>
        <taxon>Gnathifera</taxon>
        <taxon>Rotifera</taxon>
        <taxon>Eurotatoria</taxon>
        <taxon>Monogononta</taxon>
        <taxon>Pseudotrocha</taxon>
        <taxon>Ploima</taxon>
        <taxon>Brachionidae</taxon>
        <taxon>Brachionus</taxon>
    </lineage>
</organism>
<reference evidence="2 3" key="1">
    <citation type="journal article" date="2018" name="Sci. Rep.">
        <title>Genomic signatures of local adaptation to the degree of environmental predictability in rotifers.</title>
        <authorList>
            <person name="Franch-Gras L."/>
            <person name="Hahn C."/>
            <person name="Garcia-Roger E.M."/>
            <person name="Carmona M.J."/>
            <person name="Serra M."/>
            <person name="Gomez A."/>
        </authorList>
    </citation>
    <scope>NUCLEOTIDE SEQUENCE [LARGE SCALE GENOMIC DNA]</scope>
    <source>
        <strain evidence="2">HYR1</strain>
    </source>
</reference>
<dbReference type="AlphaFoldDB" id="A0A3M7QZQ2"/>
<dbReference type="Proteomes" id="UP000276133">
    <property type="component" value="Unassembled WGS sequence"/>
</dbReference>